<dbReference type="Proteomes" id="UP000179102">
    <property type="component" value="Unassembled WGS sequence"/>
</dbReference>
<reference evidence="3 4" key="1">
    <citation type="journal article" date="2016" name="Nat. Commun.">
        <title>Thousands of microbial genomes shed light on interconnected biogeochemical processes in an aquifer system.</title>
        <authorList>
            <person name="Anantharaman K."/>
            <person name="Brown C.T."/>
            <person name="Hug L.A."/>
            <person name="Sharon I."/>
            <person name="Castelle C.J."/>
            <person name="Probst A.J."/>
            <person name="Thomas B.C."/>
            <person name="Singh A."/>
            <person name="Wilkins M.J."/>
            <person name="Karaoz U."/>
            <person name="Brodie E.L."/>
            <person name="Williams K.H."/>
            <person name="Hubbard S.S."/>
            <person name="Banfield J.F."/>
        </authorList>
    </citation>
    <scope>NUCLEOTIDE SEQUENCE [LARGE SCALE GENOMIC DNA]</scope>
</reference>
<dbReference type="InterPro" id="IPR035901">
    <property type="entry name" value="GIY-YIG_endonuc_sf"/>
</dbReference>
<dbReference type="EMBL" id="MFAZ01000026">
    <property type="protein sequence ID" value="OGD86933.1"/>
    <property type="molecule type" value="Genomic_DNA"/>
</dbReference>
<comment type="caution">
    <text evidence="3">The sequence shown here is derived from an EMBL/GenBank/DDBJ whole genome shotgun (WGS) entry which is preliminary data.</text>
</comment>
<dbReference type="AlphaFoldDB" id="A0A1F5G4X1"/>
<dbReference type="PANTHER" id="PTHR34477:SF1">
    <property type="entry name" value="UPF0213 PROTEIN YHBQ"/>
    <property type="match status" value="1"/>
</dbReference>
<dbReference type="Pfam" id="PF01541">
    <property type="entry name" value="GIY-YIG"/>
    <property type="match status" value="1"/>
</dbReference>
<dbReference type="SUPFAM" id="SSF82771">
    <property type="entry name" value="GIY-YIG endonuclease"/>
    <property type="match status" value="1"/>
</dbReference>
<proteinExistence type="inferred from homology"/>
<sequence length="89" mass="10465">MYYFYILRCSDGSLYCGMTTDLERRLKEHNSSKARGAKYLRAKKPVKVVYSETYPDIKTAMNRELQVKKWARTKKEALIKGDLELLKIL</sequence>
<accession>A0A1F5G4X1</accession>
<gene>
    <name evidence="3" type="ORF">A2870_00290</name>
</gene>
<dbReference type="PANTHER" id="PTHR34477">
    <property type="entry name" value="UPF0213 PROTEIN YHBQ"/>
    <property type="match status" value="1"/>
</dbReference>
<evidence type="ECO:0000313" key="4">
    <source>
        <dbReference type="Proteomes" id="UP000179102"/>
    </source>
</evidence>
<dbReference type="PROSITE" id="PS50164">
    <property type="entry name" value="GIY_YIG"/>
    <property type="match status" value="1"/>
</dbReference>
<dbReference type="InterPro" id="IPR000305">
    <property type="entry name" value="GIY-YIG_endonuc"/>
</dbReference>
<evidence type="ECO:0000313" key="3">
    <source>
        <dbReference type="EMBL" id="OGD86933.1"/>
    </source>
</evidence>
<dbReference type="SMART" id="SM00465">
    <property type="entry name" value="GIYc"/>
    <property type="match status" value="1"/>
</dbReference>
<protein>
    <recommendedName>
        <fullName evidence="2">GIY-YIG domain-containing protein</fullName>
    </recommendedName>
</protein>
<comment type="similarity">
    <text evidence="1">Belongs to the UPF0213 family.</text>
</comment>
<name>A0A1F5G4X1_9BACT</name>
<feature type="domain" description="GIY-YIG" evidence="2">
    <location>
        <begin position="1"/>
        <end position="77"/>
    </location>
</feature>
<evidence type="ECO:0000259" key="2">
    <source>
        <dbReference type="PROSITE" id="PS50164"/>
    </source>
</evidence>
<dbReference type="InterPro" id="IPR050190">
    <property type="entry name" value="UPF0213_domain"/>
</dbReference>
<dbReference type="CDD" id="cd10456">
    <property type="entry name" value="GIY-YIG_UPF0213"/>
    <property type="match status" value="1"/>
</dbReference>
<evidence type="ECO:0000256" key="1">
    <source>
        <dbReference type="ARBA" id="ARBA00007435"/>
    </source>
</evidence>
<dbReference type="Gene3D" id="3.40.1440.10">
    <property type="entry name" value="GIY-YIG endonuclease"/>
    <property type="match status" value="1"/>
</dbReference>
<organism evidence="3 4">
    <name type="scientific">Candidatus Curtissbacteria bacterium RIFCSPHIGHO2_01_FULL_41_11</name>
    <dbReference type="NCBI Taxonomy" id="1797711"/>
    <lineage>
        <taxon>Bacteria</taxon>
        <taxon>Candidatus Curtissiibacteriota</taxon>
    </lineage>
</organism>